<dbReference type="GO" id="GO:0016887">
    <property type="term" value="F:ATP hydrolysis activity"/>
    <property type="evidence" value="ECO:0007669"/>
    <property type="project" value="InterPro"/>
</dbReference>
<protein>
    <submittedName>
        <fullName evidence="3">Terminase</fullName>
    </submittedName>
</protein>
<evidence type="ECO:0000313" key="4">
    <source>
        <dbReference type="Proteomes" id="UP001143370"/>
    </source>
</evidence>
<dbReference type="Pfam" id="PF20454">
    <property type="entry name" value="GpA_nuclease"/>
    <property type="match status" value="1"/>
</dbReference>
<sequence length="586" mass="64361">MLLELERRARAALRPPPRLPLSEWIERHVVLPADVSALPGPVRLYPFQRGIADAMGDPAVERVTLVKAVRVGLSTLMAGGLASFVANEPAPVLMLLPTEADARDAMVSQIEPLFDASPSLAGLLAPDGDRNTLLSRRFAGGSLKIVAAKSPRNLRRHNVRVLLIDEADAMLPGPEGSPILLAEKRTISFGNRKIIIGSTPLHEETSNVLRSYAASDKRVFEVPCPHCGHRFELLWRHIQWPEGKPSEAHAVCPENGCVIEEVDKPAMVEAGRWRATAPEVQGHAGFRLNALVSPLPNASWSKLAAEFLAAKDDPETLQVFVNTILAEGWKDGGEEVDEAALQARAEPFGLEAIPADVLAITAGCDVQDDRIEVTLCGWSHTELFVLGHVIVWGSPDDDTTWLELDALLKSRWKHPAGGLLKVDAAVVDAGDGDWTERVYAFCFPRAVRRIMAGKGVSGARPAIQASKTKVRGGRLWIVGVDGIKTTLANRLARGRSIRFSETLEPAWFEQLTSERRTVRYFKGQPIRRFERIPGRRAEALDCVVYAYAARHALTLNWTVREEEVKGASTPPVARPVTVYRSRWMDG</sequence>
<dbReference type="InterPro" id="IPR051220">
    <property type="entry name" value="TFA_Chaperone"/>
</dbReference>
<dbReference type="GO" id="GO:0004519">
    <property type="term" value="F:endonuclease activity"/>
    <property type="evidence" value="ECO:0007669"/>
    <property type="project" value="InterPro"/>
</dbReference>
<reference evidence="3" key="1">
    <citation type="journal article" date="2014" name="Int. J. Syst. Evol. Microbiol.">
        <title>Complete genome sequence of Corynebacterium casei LMG S-19264T (=DSM 44701T), isolated from a smear-ripened cheese.</title>
        <authorList>
            <consortium name="US DOE Joint Genome Institute (JGI-PGF)"/>
            <person name="Walter F."/>
            <person name="Albersmeier A."/>
            <person name="Kalinowski J."/>
            <person name="Ruckert C."/>
        </authorList>
    </citation>
    <scope>NUCLEOTIDE SEQUENCE</scope>
    <source>
        <strain evidence="3">VKM B-2484</strain>
    </source>
</reference>
<comment type="caution">
    <text evidence="3">The sequence shown here is derived from an EMBL/GenBank/DDBJ whole genome shotgun (WGS) entry which is preliminary data.</text>
</comment>
<feature type="domain" description="Terminase large subunit GpA endonuclease" evidence="2">
    <location>
        <begin position="283"/>
        <end position="556"/>
    </location>
</feature>
<dbReference type="InterPro" id="IPR027417">
    <property type="entry name" value="P-loop_NTPase"/>
</dbReference>
<proteinExistence type="inferred from homology"/>
<reference evidence="3" key="2">
    <citation type="submission" date="2023-01" db="EMBL/GenBank/DDBJ databases">
        <authorList>
            <person name="Sun Q."/>
            <person name="Evtushenko L."/>
        </authorList>
    </citation>
    <scope>NUCLEOTIDE SEQUENCE</scope>
    <source>
        <strain evidence="3">VKM B-2484</strain>
    </source>
</reference>
<keyword evidence="4" id="KW-1185">Reference proteome</keyword>
<dbReference type="PANTHER" id="PTHR34413">
    <property type="entry name" value="PROPHAGE TAIL FIBER ASSEMBLY PROTEIN HOMOLOG TFAE-RELATED-RELATED"/>
    <property type="match status" value="1"/>
</dbReference>
<dbReference type="InterPro" id="IPR046453">
    <property type="entry name" value="GpA_ATPase"/>
</dbReference>
<name>A0A9W6J8L8_9HYPH</name>
<feature type="domain" description="Phage terminase large subunit GpA ATPase" evidence="1">
    <location>
        <begin position="36"/>
        <end position="273"/>
    </location>
</feature>
<evidence type="ECO:0000259" key="1">
    <source>
        <dbReference type="Pfam" id="PF05876"/>
    </source>
</evidence>
<dbReference type="PANTHER" id="PTHR34413:SF2">
    <property type="entry name" value="PROPHAGE TAIL FIBER ASSEMBLY PROTEIN HOMOLOG TFAE-RELATED"/>
    <property type="match status" value="1"/>
</dbReference>
<dbReference type="Gene3D" id="3.40.50.300">
    <property type="entry name" value="P-loop containing nucleotide triphosphate hydrolases"/>
    <property type="match status" value="1"/>
</dbReference>
<accession>A0A9W6J8L8</accession>
<dbReference type="InterPro" id="IPR008866">
    <property type="entry name" value="Phage_lambda_GpA-like"/>
</dbReference>
<dbReference type="EMBL" id="BSFJ01000005">
    <property type="protein sequence ID" value="GLK71288.1"/>
    <property type="molecule type" value="Genomic_DNA"/>
</dbReference>
<dbReference type="Pfam" id="PF05876">
    <property type="entry name" value="GpA_ATPase"/>
    <property type="match status" value="1"/>
</dbReference>
<evidence type="ECO:0000259" key="2">
    <source>
        <dbReference type="Pfam" id="PF20454"/>
    </source>
</evidence>
<dbReference type="InterPro" id="IPR046454">
    <property type="entry name" value="GpA_endonuclease"/>
</dbReference>
<dbReference type="AlphaFoldDB" id="A0A9W6J8L8"/>
<dbReference type="Proteomes" id="UP001143370">
    <property type="component" value="Unassembled WGS sequence"/>
</dbReference>
<organism evidence="3 4">
    <name type="scientific">Ancylobacter dichloromethanicus</name>
    <dbReference type="NCBI Taxonomy" id="518825"/>
    <lineage>
        <taxon>Bacteria</taxon>
        <taxon>Pseudomonadati</taxon>
        <taxon>Pseudomonadota</taxon>
        <taxon>Alphaproteobacteria</taxon>
        <taxon>Hyphomicrobiales</taxon>
        <taxon>Xanthobacteraceae</taxon>
        <taxon>Ancylobacter</taxon>
    </lineage>
</organism>
<evidence type="ECO:0000313" key="3">
    <source>
        <dbReference type="EMBL" id="GLK71288.1"/>
    </source>
</evidence>
<gene>
    <name evidence="3" type="ORF">GCM10017643_14030</name>
</gene>
<dbReference type="GO" id="GO:0005524">
    <property type="term" value="F:ATP binding"/>
    <property type="evidence" value="ECO:0007669"/>
    <property type="project" value="InterPro"/>
</dbReference>
<dbReference type="RefSeq" id="WP_213372386.1">
    <property type="nucleotide sequence ID" value="NZ_BSFJ01000005.1"/>
</dbReference>
<dbReference type="HAMAP" id="MF_04144">
    <property type="entry name" value="TERL_LAMBDA"/>
    <property type="match status" value="1"/>
</dbReference>